<comment type="catalytic activity">
    <reaction evidence="17 19">
        <text>alpha-ribazole + adenosylcob(III)inamide-GDP = adenosylcob(III)alamin + GMP + H(+)</text>
        <dbReference type="Rhea" id="RHEA:16049"/>
        <dbReference type="ChEBI" id="CHEBI:10329"/>
        <dbReference type="ChEBI" id="CHEBI:15378"/>
        <dbReference type="ChEBI" id="CHEBI:18408"/>
        <dbReference type="ChEBI" id="CHEBI:58115"/>
        <dbReference type="ChEBI" id="CHEBI:60487"/>
        <dbReference type="EC" id="2.7.8.26"/>
    </reaction>
</comment>
<gene>
    <name evidence="19 20" type="primary">cobS</name>
    <name evidence="20" type="ORF">ENW11_02385</name>
</gene>
<accession>A0A7V4WK05</accession>
<keyword evidence="9 19" id="KW-0808">Transferase</keyword>
<dbReference type="GO" id="GO:0005886">
    <property type="term" value="C:plasma membrane"/>
    <property type="evidence" value="ECO:0007669"/>
    <property type="project" value="UniProtKB-SubCell"/>
</dbReference>
<evidence type="ECO:0000256" key="6">
    <source>
        <dbReference type="ARBA" id="ARBA00015850"/>
    </source>
</evidence>
<evidence type="ECO:0000256" key="15">
    <source>
        <dbReference type="ARBA" id="ARBA00032605"/>
    </source>
</evidence>
<feature type="transmembrane region" description="Helical" evidence="19">
    <location>
        <begin position="137"/>
        <end position="159"/>
    </location>
</feature>
<evidence type="ECO:0000256" key="17">
    <source>
        <dbReference type="ARBA" id="ARBA00048623"/>
    </source>
</evidence>
<evidence type="ECO:0000256" key="12">
    <source>
        <dbReference type="ARBA" id="ARBA00022989"/>
    </source>
</evidence>
<comment type="cofactor">
    <cofactor evidence="1 19">
        <name>Mg(2+)</name>
        <dbReference type="ChEBI" id="CHEBI:18420"/>
    </cofactor>
</comment>
<dbReference type="HAMAP" id="MF_00719">
    <property type="entry name" value="CobS"/>
    <property type="match status" value="1"/>
</dbReference>
<comment type="subcellular location">
    <subcellularLocation>
        <location evidence="2 19">Cell membrane</location>
        <topology evidence="2 19">Multi-pass membrane protein</topology>
    </subcellularLocation>
</comment>
<dbReference type="EC" id="2.7.8.26" evidence="5 19"/>
<evidence type="ECO:0000256" key="8">
    <source>
        <dbReference type="ARBA" id="ARBA00022573"/>
    </source>
</evidence>
<evidence type="ECO:0000256" key="7">
    <source>
        <dbReference type="ARBA" id="ARBA00022475"/>
    </source>
</evidence>
<comment type="caution">
    <text evidence="20">The sequence shown here is derived from an EMBL/GenBank/DDBJ whole genome shotgun (WGS) entry which is preliminary data.</text>
</comment>
<dbReference type="EMBL" id="DTIY01000017">
    <property type="protein sequence ID" value="HGY38646.1"/>
    <property type="molecule type" value="Genomic_DNA"/>
</dbReference>
<evidence type="ECO:0000256" key="14">
    <source>
        <dbReference type="ARBA" id="ARBA00025228"/>
    </source>
</evidence>
<evidence type="ECO:0000256" key="2">
    <source>
        <dbReference type="ARBA" id="ARBA00004651"/>
    </source>
</evidence>
<protein>
    <recommendedName>
        <fullName evidence="6 19">Adenosylcobinamide-GDP ribazoletransferase</fullName>
        <ecNumber evidence="5 19">2.7.8.26</ecNumber>
    </recommendedName>
    <alternativeName>
        <fullName evidence="16 19">Cobalamin synthase</fullName>
    </alternativeName>
    <alternativeName>
        <fullName evidence="15 19">Cobalamin-5'-phosphate synthase</fullName>
    </alternativeName>
</protein>
<keyword evidence="13 19" id="KW-0472">Membrane</keyword>
<comment type="similarity">
    <text evidence="4 19">Belongs to the CobS family.</text>
</comment>
<evidence type="ECO:0000256" key="18">
    <source>
        <dbReference type="ARBA" id="ARBA00049504"/>
    </source>
</evidence>
<reference evidence="20" key="1">
    <citation type="journal article" date="2020" name="mSystems">
        <title>Genome- and Community-Level Interaction Insights into Carbon Utilization and Element Cycling Functions of Hydrothermarchaeota in Hydrothermal Sediment.</title>
        <authorList>
            <person name="Zhou Z."/>
            <person name="Liu Y."/>
            <person name="Xu W."/>
            <person name="Pan J."/>
            <person name="Luo Z.H."/>
            <person name="Li M."/>
        </authorList>
    </citation>
    <scope>NUCLEOTIDE SEQUENCE [LARGE SCALE GENOMIC DNA]</scope>
    <source>
        <strain evidence="20">SpSt-82</strain>
    </source>
</reference>
<sequence>MKRALCLLRLAVSFLTPLPLGGGMYRGGDLARASVFFPLVGLGIGGAVWGVRLAVLSRTEDALLASLLALFFWVVLTRGLHLDGVADVCDALFGGSGKRERQEILKDPRIGTFGVLGVIFVLGMKGAALLHSESAFSLLLAPAFGRAVALLFGAFFSPFPREVPGLGEEFLGRVPKGAFLGWGGGLCVVSFLVGGWTFTLKTAAGFGIMFTLGKVLSRSFGGLNGDALGAGIEWGEALWLLLLKL</sequence>
<dbReference type="NCBIfam" id="TIGR00317">
    <property type="entry name" value="cobS"/>
    <property type="match status" value="1"/>
</dbReference>
<dbReference type="PANTHER" id="PTHR34148">
    <property type="entry name" value="ADENOSYLCOBINAMIDE-GDP RIBAZOLETRANSFERASE"/>
    <property type="match status" value="1"/>
</dbReference>
<evidence type="ECO:0000256" key="13">
    <source>
        <dbReference type="ARBA" id="ARBA00023136"/>
    </source>
</evidence>
<dbReference type="GO" id="GO:0008818">
    <property type="term" value="F:cobalamin 5'-phosphate synthase activity"/>
    <property type="evidence" value="ECO:0007669"/>
    <property type="project" value="UniProtKB-UniRule"/>
</dbReference>
<feature type="transmembrane region" description="Helical" evidence="19">
    <location>
        <begin position="179"/>
        <end position="200"/>
    </location>
</feature>
<name>A0A7V4WK05_9BACT</name>
<evidence type="ECO:0000256" key="5">
    <source>
        <dbReference type="ARBA" id="ARBA00013200"/>
    </source>
</evidence>
<organism evidence="20">
    <name type="scientific">Candidatus Caldatribacterium saccharofermentans</name>
    <dbReference type="NCBI Taxonomy" id="1454753"/>
    <lineage>
        <taxon>Bacteria</taxon>
        <taxon>Pseudomonadati</taxon>
        <taxon>Atribacterota</taxon>
        <taxon>Atribacteria</taxon>
        <taxon>Atribacterales</taxon>
        <taxon>Candidatus Caldatribacteriaceae</taxon>
        <taxon>Candidatus Caldatribacterium</taxon>
    </lineage>
</organism>
<dbReference type="GO" id="GO:0009236">
    <property type="term" value="P:cobalamin biosynthetic process"/>
    <property type="evidence" value="ECO:0007669"/>
    <property type="project" value="UniProtKB-UniRule"/>
</dbReference>
<dbReference type="InterPro" id="IPR003805">
    <property type="entry name" value="CobS"/>
</dbReference>
<keyword evidence="12 19" id="KW-1133">Transmembrane helix</keyword>
<evidence type="ECO:0000256" key="3">
    <source>
        <dbReference type="ARBA" id="ARBA00004663"/>
    </source>
</evidence>
<keyword evidence="10 19" id="KW-0812">Transmembrane</keyword>
<dbReference type="GO" id="GO:0051073">
    <property type="term" value="F:adenosylcobinamide-GDP ribazoletransferase activity"/>
    <property type="evidence" value="ECO:0007669"/>
    <property type="project" value="UniProtKB-UniRule"/>
</dbReference>
<comment type="function">
    <text evidence="14 19">Joins adenosylcobinamide-GDP and alpha-ribazole to generate adenosylcobalamin (Ado-cobalamin). Also synthesizes adenosylcobalamin 5'-phosphate from adenosylcobinamide-GDP and alpha-ribazole 5'-phosphate.</text>
</comment>
<keyword evidence="7 19" id="KW-1003">Cell membrane</keyword>
<keyword evidence="8 19" id="KW-0169">Cobalamin biosynthesis</keyword>
<proteinExistence type="inferred from homology"/>
<dbReference type="PANTHER" id="PTHR34148:SF1">
    <property type="entry name" value="ADENOSYLCOBINAMIDE-GDP RIBAZOLETRANSFERASE"/>
    <property type="match status" value="1"/>
</dbReference>
<dbReference type="UniPathway" id="UPA00148">
    <property type="reaction ID" value="UER00238"/>
</dbReference>
<evidence type="ECO:0000256" key="1">
    <source>
        <dbReference type="ARBA" id="ARBA00001946"/>
    </source>
</evidence>
<feature type="transmembrane region" description="Helical" evidence="19">
    <location>
        <begin position="110"/>
        <end position="130"/>
    </location>
</feature>
<comment type="catalytic activity">
    <reaction evidence="18 19">
        <text>alpha-ribazole 5'-phosphate + adenosylcob(III)inamide-GDP = adenosylcob(III)alamin 5'-phosphate + GMP + H(+)</text>
        <dbReference type="Rhea" id="RHEA:23560"/>
        <dbReference type="ChEBI" id="CHEBI:15378"/>
        <dbReference type="ChEBI" id="CHEBI:57918"/>
        <dbReference type="ChEBI" id="CHEBI:58115"/>
        <dbReference type="ChEBI" id="CHEBI:60487"/>
        <dbReference type="ChEBI" id="CHEBI:60493"/>
        <dbReference type="EC" id="2.7.8.26"/>
    </reaction>
</comment>
<keyword evidence="11 19" id="KW-0460">Magnesium</keyword>
<evidence type="ECO:0000313" key="20">
    <source>
        <dbReference type="EMBL" id="HGY38646.1"/>
    </source>
</evidence>
<feature type="transmembrane region" description="Helical" evidence="19">
    <location>
        <begin position="62"/>
        <end position="80"/>
    </location>
</feature>
<evidence type="ECO:0000256" key="11">
    <source>
        <dbReference type="ARBA" id="ARBA00022842"/>
    </source>
</evidence>
<comment type="pathway">
    <text evidence="3 19">Cofactor biosynthesis; adenosylcobalamin biosynthesis; adenosylcobalamin from cob(II)yrinate a,c-diamide: step 7/7.</text>
</comment>
<evidence type="ECO:0000256" key="16">
    <source>
        <dbReference type="ARBA" id="ARBA00032853"/>
    </source>
</evidence>
<dbReference type="AlphaFoldDB" id="A0A7V4WK05"/>
<evidence type="ECO:0000256" key="9">
    <source>
        <dbReference type="ARBA" id="ARBA00022679"/>
    </source>
</evidence>
<evidence type="ECO:0000256" key="10">
    <source>
        <dbReference type="ARBA" id="ARBA00022692"/>
    </source>
</evidence>
<evidence type="ECO:0000256" key="4">
    <source>
        <dbReference type="ARBA" id="ARBA00010561"/>
    </source>
</evidence>
<feature type="transmembrane region" description="Helical" evidence="19">
    <location>
        <begin position="35"/>
        <end position="55"/>
    </location>
</feature>
<evidence type="ECO:0000256" key="19">
    <source>
        <dbReference type="HAMAP-Rule" id="MF_00719"/>
    </source>
</evidence>
<dbReference type="Pfam" id="PF02654">
    <property type="entry name" value="CobS"/>
    <property type="match status" value="1"/>
</dbReference>
<dbReference type="RefSeq" id="WP_017872875.1">
    <property type="nucleotide sequence ID" value="NZ_CP187957.1"/>
</dbReference>